<dbReference type="SUPFAM" id="SSF54060">
    <property type="entry name" value="His-Me finger endonucleases"/>
    <property type="match status" value="1"/>
</dbReference>
<accession>A0A443Q7Q5</accession>
<gene>
    <name evidence="1" type="ORF">B4U80_14839</name>
</gene>
<dbReference type="EMBL" id="NCKV01065689">
    <property type="protein sequence ID" value="RWR99066.1"/>
    <property type="molecule type" value="Genomic_DNA"/>
</dbReference>
<comment type="caution">
    <text evidence="1">The sequence shown here is derived from an EMBL/GenBank/DDBJ whole genome shotgun (WGS) entry which is preliminary data.</text>
</comment>
<protein>
    <submittedName>
        <fullName evidence="1">Uncharacterized protein</fullName>
    </submittedName>
</protein>
<reference evidence="1 2" key="1">
    <citation type="journal article" date="2018" name="Gigascience">
        <title>Genomes of trombidid mites reveal novel predicted allergens and laterally-transferred genes associated with secondary metabolism.</title>
        <authorList>
            <person name="Dong X."/>
            <person name="Chaisiri K."/>
            <person name="Xia D."/>
            <person name="Armstrong S.D."/>
            <person name="Fang Y."/>
            <person name="Donnelly M.J."/>
            <person name="Kadowaki T."/>
            <person name="McGarry J.W."/>
            <person name="Darby A.C."/>
            <person name="Makepeace B.L."/>
        </authorList>
    </citation>
    <scope>NUCLEOTIDE SEQUENCE [LARGE SCALE GENOMIC DNA]</scope>
    <source>
        <strain evidence="1">UoL-UT</strain>
    </source>
</reference>
<dbReference type="Proteomes" id="UP000288716">
    <property type="component" value="Unassembled WGS sequence"/>
</dbReference>
<sequence length="73" mass="8666">KDHDHYTGLYRGAAHNDCNLNFYSKKGENIELRFLDSNQFFNKSLAELVKNLDFDQIIETKKYFTNIDDFRKG</sequence>
<proteinExistence type="predicted"/>
<dbReference type="AlphaFoldDB" id="A0A443Q7Q5"/>
<feature type="non-terminal residue" evidence="1">
    <location>
        <position position="1"/>
    </location>
</feature>
<dbReference type="InterPro" id="IPR044925">
    <property type="entry name" value="His-Me_finger_sf"/>
</dbReference>
<name>A0A443Q7Q5_9ACAR</name>
<evidence type="ECO:0000313" key="2">
    <source>
        <dbReference type="Proteomes" id="UP000288716"/>
    </source>
</evidence>
<evidence type="ECO:0000313" key="1">
    <source>
        <dbReference type="EMBL" id="RWR99066.1"/>
    </source>
</evidence>
<keyword evidence="2" id="KW-1185">Reference proteome</keyword>
<dbReference type="OrthoDB" id="6751725at2759"/>
<feature type="non-terminal residue" evidence="1">
    <location>
        <position position="73"/>
    </location>
</feature>
<organism evidence="1 2">
    <name type="scientific">Leptotrombidium deliense</name>
    <dbReference type="NCBI Taxonomy" id="299467"/>
    <lineage>
        <taxon>Eukaryota</taxon>
        <taxon>Metazoa</taxon>
        <taxon>Ecdysozoa</taxon>
        <taxon>Arthropoda</taxon>
        <taxon>Chelicerata</taxon>
        <taxon>Arachnida</taxon>
        <taxon>Acari</taxon>
        <taxon>Acariformes</taxon>
        <taxon>Trombidiformes</taxon>
        <taxon>Prostigmata</taxon>
        <taxon>Anystina</taxon>
        <taxon>Parasitengona</taxon>
        <taxon>Trombiculoidea</taxon>
        <taxon>Trombiculidae</taxon>
        <taxon>Leptotrombidium</taxon>
    </lineage>
</organism>
<dbReference type="VEuPathDB" id="VectorBase:LDEU014632"/>